<dbReference type="EMBL" id="ML120351">
    <property type="protein sequence ID" value="RPB06092.1"/>
    <property type="molecule type" value="Genomic_DNA"/>
</dbReference>
<organism evidence="1 2">
    <name type="scientific">Choiromyces venosus 120613-1</name>
    <dbReference type="NCBI Taxonomy" id="1336337"/>
    <lineage>
        <taxon>Eukaryota</taxon>
        <taxon>Fungi</taxon>
        <taxon>Dikarya</taxon>
        <taxon>Ascomycota</taxon>
        <taxon>Pezizomycotina</taxon>
        <taxon>Pezizomycetes</taxon>
        <taxon>Pezizales</taxon>
        <taxon>Tuberaceae</taxon>
        <taxon>Choiromyces</taxon>
    </lineage>
</organism>
<keyword evidence="2" id="KW-1185">Reference proteome</keyword>
<evidence type="ECO:0000313" key="2">
    <source>
        <dbReference type="Proteomes" id="UP000276215"/>
    </source>
</evidence>
<reference evidence="1 2" key="1">
    <citation type="journal article" date="2018" name="Nat. Ecol. Evol.">
        <title>Pezizomycetes genomes reveal the molecular basis of ectomycorrhizal truffle lifestyle.</title>
        <authorList>
            <person name="Murat C."/>
            <person name="Payen T."/>
            <person name="Noel B."/>
            <person name="Kuo A."/>
            <person name="Morin E."/>
            <person name="Chen J."/>
            <person name="Kohler A."/>
            <person name="Krizsan K."/>
            <person name="Balestrini R."/>
            <person name="Da Silva C."/>
            <person name="Montanini B."/>
            <person name="Hainaut M."/>
            <person name="Levati E."/>
            <person name="Barry K.W."/>
            <person name="Belfiori B."/>
            <person name="Cichocki N."/>
            <person name="Clum A."/>
            <person name="Dockter R.B."/>
            <person name="Fauchery L."/>
            <person name="Guy J."/>
            <person name="Iotti M."/>
            <person name="Le Tacon F."/>
            <person name="Lindquist E.A."/>
            <person name="Lipzen A."/>
            <person name="Malagnac F."/>
            <person name="Mello A."/>
            <person name="Molinier V."/>
            <person name="Miyauchi S."/>
            <person name="Poulain J."/>
            <person name="Riccioni C."/>
            <person name="Rubini A."/>
            <person name="Sitrit Y."/>
            <person name="Splivallo R."/>
            <person name="Traeger S."/>
            <person name="Wang M."/>
            <person name="Zifcakova L."/>
            <person name="Wipf D."/>
            <person name="Zambonelli A."/>
            <person name="Paolocci F."/>
            <person name="Nowrousian M."/>
            <person name="Ottonello S."/>
            <person name="Baldrian P."/>
            <person name="Spatafora J.W."/>
            <person name="Henrissat B."/>
            <person name="Nagy L.G."/>
            <person name="Aury J.M."/>
            <person name="Wincker P."/>
            <person name="Grigoriev I.V."/>
            <person name="Bonfante P."/>
            <person name="Martin F.M."/>
        </authorList>
    </citation>
    <scope>NUCLEOTIDE SEQUENCE [LARGE SCALE GENOMIC DNA]</scope>
    <source>
        <strain evidence="1 2">120613-1</strain>
    </source>
</reference>
<proteinExistence type="predicted"/>
<protein>
    <submittedName>
        <fullName evidence="1">Uncharacterized protein</fullName>
    </submittedName>
</protein>
<evidence type="ECO:0000313" key="1">
    <source>
        <dbReference type="EMBL" id="RPB06092.1"/>
    </source>
</evidence>
<dbReference type="Proteomes" id="UP000276215">
    <property type="component" value="Unassembled WGS sequence"/>
</dbReference>
<accession>A0A3N4K9W2</accession>
<gene>
    <name evidence="1" type="ORF">L873DRAFT_1839561</name>
</gene>
<dbReference type="AlphaFoldDB" id="A0A3N4K9W2"/>
<name>A0A3N4K9W2_9PEZI</name>
<sequence length="200" mass="22391">MEWNSSLSYIFELYYLQLRLDIPMGSEARGVVRHRMLHYAFVIATDVVQYVCHWVRCLPFAIHVPSAVTLLFLKPSIACAQGQANYWPKDVKIVGHVPFTAERDTRLPTFNSHPGPGFSHAHEIGPYDTTHGLPTGTVHQSGLPHPTPREREIRAMLSYGSELHKERKNFPRARARTHSAAAAAAATAARPYSAAHCVLR</sequence>